<keyword evidence="7" id="KW-0862">Zinc</keyword>
<feature type="region of interest" description="Disordered" evidence="11">
    <location>
        <begin position="589"/>
        <end position="609"/>
    </location>
</feature>
<dbReference type="GO" id="GO:0051603">
    <property type="term" value="P:proteolysis involved in protein catabolic process"/>
    <property type="evidence" value="ECO:0007669"/>
    <property type="project" value="UniProtKB-ARBA"/>
</dbReference>
<feature type="compositionally biased region" description="Low complexity" evidence="11">
    <location>
        <begin position="590"/>
        <end position="608"/>
    </location>
</feature>
<evidence type="ECO:0000256" key="2">
    <source>
        <dbReference type="ARBA" id="ARBA00004906"/>
    </source>
</evidence>
<keyword evidence="3 12" id="KW-0812">Transmembrane</keyword>
<dbReference type="GO" id="GO:0016020">
    <property type="term" value="C:membrane"/>
    <property type="evidence" value="ECO:0007669"/>
    <property type="project" value="UniProtKB-SubCell"/>
</dbReference>
<dbReference type="Gene3D" id="3.30.40.10">
    <property type="entry name" value="Zinc/RING finger domain, C3HC4 (zinc finger)"/>
    <property type="match status" value="1"/>
</dbReference>
<gene>
    <name evidence="14" type="ORF">A0H81_12756</name>
</gene>
<evidence type="ECO:0000256" key="7">
    <source>
        <dbReference type="ARBA" id="ARBA00022833"/>
    </source>
</evidence>
<dbReference type="SUPFAM" id="SSF57850">
    <property type="entry name" value="RING/U-box"/>
    <property type="match status" value="1"/>
</dbReference>
<feature type="compositionally biased region" description="Basic and acidic residues" evidence="11">
    <location>
        <begin position="395"/>
        <end position="405"/>
    </location>
</feature>
<sequence>MPLLGWPELIVPYRSLPYGSVKPAVAYRAATRPLPDPGRATVLAPPATGRLFADGGATASASRPFLESLTLNDSEVNVAFLGASYSIWRGFCPETVEIAAFGTLADTQTGTVQTMGVGGGGVPGTVTPSRGGHQTRAHMYLAALVPFHVSTSQTLNAAEVLSISSYRLNFDWEPNRVAARGVLGSRFNSAESWVLLPTSMTSVVPDIDENALRRTQSVGDIDPTLRPSRLRVAPWHSDSASPGELLRPRTALTMASSHNASADPMARRPQSPPPPWAIPPMVFGEGRPQADHTQQEQERSILMKVLRFLGYAGPDAKARRELISLIWTLCFGFIQVRPFSFQNSGSEVCHNHHIAGIRRTSSEPHNTRRDRMGRVRAPLVSSWSWRREREIREIQARRQDGRDPESGQANSNAAPAGAGPNRYASSRATTSGASRDEAIRNLSHSQLYGRLSILTSFVSVTWFLTAHILEYTSVNTCRFSSPHLWWLTFAILCILYLMILEIFLLGLVVFILGPVIYLLWSIMLLCLGRHPIQNAHYIKPEIGKLPKSVVDQIPLVLYIPSPPDADESPAPTSQRKRRFAFFRLKKNKGDAAGTKKGKGSAAGQTKGADAGNGMWEDMWEAGGYPFVRLEGNRASCAICLMDFEEPRKAVEAAQSKPPKEKNVAEVVDDAESAAAQEIQVEQVTEEERNELQLDDAGEGPQPLRLLSCGHAFHQMCLDPWLTDVSGRCPICQRPVEPPEPSGKKSKRNRRTP</sequence>
<keyword evidence="9 12" id="KW-0472">Membrane</keyword>
<feature type="compositionally biased region" description="Low complexity" evidence="11">
    <location>
        <begin position="406"/>
        <end position="432"/>
    </location>
</feature>
<evidence type="ECO:0000313" key="14">
    <source>
        <dbReference type="EMBL" id="OBZ67122.1"/>
    </source>
</evidence>
<dbReference type="GO" id="GO:0008270">
    <property type="term" value="F:zinc ion binding"/>
    <property type="evidence" value="ECO:0007669"/>
    <property type="project" value="UniProtKB-KW"/>
</dbReference>
<evidence type="ECO:0000256" key="8">
    <source>
        <dbReference type="ARBA" id="ARBA00022989"/>
    </source>
</evidence>
<dbReference type="EMBL" id="LUGG01000025">
    <property type="protein sequence ID" value="OBZ67122.1"/>
    <property type="molecule type" value="Genomic_DNA"/>
</dbReference>
<evidence type="ECO:0000256" key="6">
    <source>
        <dbReference type="ARBA" id="ARBA00022786"/>
    </source>
</evidence>
<dbReference type="OrthoDB" id="8062037at2759"/>
<keyword evidence="15" id="KW-1185">Reference proteome</keyword>
<feature type="region of interest" description="Disordered" evidence="11">
    <location>
        <begin position="257"/>
        <end position="296"/>
    </location>
</feature>
<feature type="domain" description="RING-type" evidence="13">
    <location>
        <begin position="636"/>
        <end position="732"/>
    </location>
</feature>
<evidence type="ECO:0000259" key="13">
    <source>
        <dbReference type="PROSITE" id="PS50089"/>
    </source>
</evidence>
<keyword evidence="4" id="KW-0479">Metal-binding</keyword>
<evidence type="ECO:0000256" key="1">
    <source>
        <dbReference type="ARBA" id="ARBA00004370"/>
    </source>
</evidence>
<accession>A0A1C7LR01</accession>
<dbReference type="UniPathway" id="UPA00143"/>
<dbReference type="InterPro" id="IPR024766">
    <property type="entry name" value="Znf_RING_H2"/>
</dbReference>
<dbReference type="SMART" id="SM00184">
    <property type="entry name" value="RING"/>
    <property type="match status" value="1"/>
</dbReference>
<evidence type="ECO:0000256" key="11">
    <source>
        <dbReference type="SAM" id="MobiDB-lite"/>
    </source>
</evidence>
<evidence type="ECO:0000313" key="15">
    <source>
        <dbReference type="Proteomes" id="UP000092993"/>
    </source>
</evidence>
<name>A0A1C7LR01_GRIFR</name>
<organism evidence="14 15">
    <name type="scientific">Grifola frondosa</name>
    <name type="common">Maitake</name>
    <name type="synonym">Polyporus frondosus</name>
    <dbReference type="NCBI Taxonomy" id="5627"/>
    <lineage>
        <taxon>Eukaryota</taxon>
        <taxon>Fungi</taxon>
        <taxon>Dikarya</taxon>
        <taxon>Basidiomycota</taxon>
        <taxon>Agaricomycotina</taxon>
        <taxon>Agaricomycetes</taxon>
        <taxon>Polyporales</taxon>
        <taxon>Grifolaceae</taxon>
        <taxon>Grifola</taxon>
    </lineage>
</organism>
<dbReference type="PANTHER" id="PTHR46539">
    <property type="entry name" value="E3 UBIQUITIN-PROTEIN LIGASE ATL42"/>
    <property type="match status" value="1"/>
</dbReference>
<feature type="transmembrane region" description="Helical" evidence="12">
    <location>
        <begin position="505"/>
        <end position="527"/>
    </location>
</feature>
<proteinExistence type="predicted"/>
<keyword evidence="8 12" id="KW-1133">Transmembrane helix</keyword>
<comment type="caution">
    <text evidence="14">The sequence shown here is derived from an EMBL/GenBank/DDBJ whole genome shotgun (WGS) entry which is preliminary data.</text>
</comment>
<evidence type="ECO:0000256" key="9">
    <source>
        <dbReference type="ARBA" id="ARBA00023136"/>
    </source>
</evidence>
<keyword evidence="5 10" id="KW-0863">Zinc-finger</keyword>
<evidence type="ECO:0000256" key="5">
    <source>
        <dbReference type="ARBA" id="ARBA00022771"/>
    </source>
</evidence>
<feature type="transmembrane region" description="Helical" evidence="12">
    <location>
        <begin position="447"/>
        <end position="471"/>
    </location>
</feature>
<dbReference type="Pfam" id="PF12678">
    <property type="entry name" value="zf-rbx1"/>
    <property type="match status" value="1"/>
</dbReference>
<evidence type="ECO:0000256" key="3">
    <source>
        <dbReference type="ARBA" id="ARBA00022692"/>
    </source>
</evidence>
<comment type="subcellular location">
    <subcellularLocation>
        <location evidence="1">Membrane</location>
    </subcellularLocation>
</comment>
<dbReference type="GO" id="GO:0016567">
    <property type="term" value="P:protein ubiquitination"/>
    <property type="evidence" value="ECO:0007669"/>
    <property type="project" value="UniProtKB-UniPathway"/>
</dbReference>
<feature type="region of interest" description="Disordered" evidence="11">
    <location>
        <begin position="395"/>
        <end position="432"/>
    </location>
</feature>
<dbReference type="Proteomes" id="UP000092993">
    <property type="component" value="Unassembled WGS sequence"/>
</dbReference>
<feature type="compositionally biased region" description="Basic residues" evidence="11">
    <location>
        <begin position="743"/>
        <end position="752"/>
    </location>
</feature>
<dbReference type="InterPro" id="IPR013083">
    <property type="entry name" value="Znf_RING/FYVE/PHD"/>
</dbReference>
<evidence type="ECO:0000256" key="12">
    <source>
        <dbReference type="SAM" id="Phobius"/>
    </source>
</evidence>
<keyword evidence="6" id="KW-0833">Ubl conjugation pathway</keyword>
<feature type="transmembrane region" description="Helical" evidence="12">
    <location>
        <begin position="483"/>
        <end position="499"/>
    </location>
</feature>
<dbReference type="STRING" id="5627.A0A1C7LR01"/>
<dbReference type="InterPro" id="IPR001841">
    <property type="entry name" value="Znf_RING"/>
</dbReference>
<evidence type="ECO:0000256" key="10">
    <source>
        <dbReference type="PROSITE-ProRule" id="PRU00175"/>
    </source>
</evidence>
<dbReference type="AlphaFoldDB" id="A0A1C7LR01"/>
<comment type="pathway">
    <text evidence="2">Protein modification; protein ubiquitination.</text>
</comment>
<reference evidence="14 15" key="1">
    <citation type="submission" date="2016-03" db="EMBL/GenBank/DDBJ databases">
        <title>Whole genome sequencing of Grifola frondosa 9006-11.</title>
        <authorList>
            <person name="Min B."/>
            <person name="Park H."/>
            <person name="Kim J.-G."/>
            <person name="Cho H."/>
            <person name="Oh Y.-L."/>
            <person name="Kong W.-S."/>
            <person name="Choi I.-G."/>
        </authorList>
    </citation>
    <scope>NUCLEOTIDE SEQUENCE [LARGE SCALE GENOMIC DNA]</scope>
    <source>
        <strain evidence="14 15">9006-11</strain>
    </source>
</reference>
<evidence type="ECO:0000256" key="4">
    <source>
        <dbReference type="ARBA" id="ARBA00022723"/>
    </source>
</evidence>
<feature type="region of interest" description="Disordered" evidence="11">
    <location>
        <begin position="732"/>
        <end position="752"/>
    </location>
</feature>
<dbReference type="PANTHER" id="PTHR46539:SF2">
    <property type="entry name" value="RING-H2 FINGER PROTEIN ATL43"/>
    <property type="match status" value="1"/>
</dbReference>
<protein>
    <recommendedName>
        <fullName evidence="13">RING-type domain-containing protein</fullName>
    </recommendedName>
</protein>
<dbReference type="PROSITE" id="PS50089">
    <property type="entry name" value="ZF_RING_2"/>
    <property type="match status" value="1"/>
</dbReference>